<keyword evidence="4 17" id="KW-0540">Nuclease</keyword>
<evidence type="ECO:0000256" key="7">
    <source>
        <dbReference type="ARBA" id="ARBA00022763"/>
    </source>
</evidence>
<feature type="domain" description="VRR-NUC" evidence="19">
    <location>
        <begin position="626"/>
        <end position="741"/>
    </location>
</feature>
<protein>
    <recommendedName>
        <fullName evidence="17">Fanconi-associated nuclease</fullName>
        <ecNumber evidence="17">3.1.4.1</ecNumber>
    </recommendedName>
</protein>
<gene>
    <name evidence="20" type="ORF">scyTo_0020442</name>
</gene>
<evidence type="ECO:0000256" key="3">
    <source>
        <dbReference type="ARBA" id="ARBA00005533"/>
    </source>
</evidence>
<dbReference type="InterPro" id="IPR049126">
    <property type="entry name" value="FAN1-like_TPR"/>
</dbReference>
<evidence type="ECO:0000313" key="21">
    <source>
        <dbReference type="Proteomes" id="UP000288216"/>
    </source>
</evidence>
<keyword evidence="21" id="KW-1185">Reference proteome</keyword>
<evidence type="ECO:0000256" key="14">
    <source>
        <dbReference type="ARBA" id="ARBA00023204"/>
    </source>
</evidence>
<dbReference type="STRING" id="75743.A0A401PSR1"/>
<dbReference type="Proteomes" id="UP000288216">
    <property type="component" value="Unassembled WGS sequence"/>
</dbReference>
<dbReference type="GO" id="GO:0005634">
    <property type="term" value="C:nucleus"/>
    <property type="evidence" value="ECO:0007669"/>
    <property type="project" value="UniProtKB-SubCell"/>
</dbReference>
<evidence type="ECO:0000256" key="6">
    <source>
        <dbReference type="ARBA" id="ARBA00022759"/>
    </source>
</evidence>
<dbReference type="InterPro" id="IPR033315">
    <property type="entry name" value="Fan1-like"/>
</dbReference>
<evidence type="ECO:0000256" key="4">
    <source>
        <dbReference type="ARBA" id="ARBA00022722"/>
    </source>
</evidence>
<feature type="compositionally biased region" description="Gly residues" evidence="18">
    <location>
        <begin position="107"/>
        <end position="122"/>
    </location>
</feature>
<comment type="catalytic activity">
    <reaction evidence="1 17">
        <text>Hydrolytically removes 5'-nucleotides successively from the 3'-hydroxy termini of 3'-hydroxy-terminated oligonucleotides.</text>
        <dbReference type="EC" id="3.1.4.1"/>
    </reaction>
</comment>
<dbReference type="AlphaFoldDB" id="A0A401PSR1"/>
<dbReference type="SMART" id="SM00990">
    <property type="entry name" value="VRR_NUC"/>
    <property type="match status" value="1"/>
</dbReference>
<keyword evidence="5 17" id="KW-0479">Metal-binding</keyword>
<keyword evidence="16 17" id="KW-0539">Nucleus</keyword>
<evidence type="ECO:0000256" key="9">
    <source>
        <dbReference type="ARBA" id="ARBA00022801"/>
    </source>
</evidence>
<dbReference type="InterPro" id="IPR049132">
    <property type="entry name" value="FAN1-like_euk"/>
</dbReference>
<evidence type="ECO:0000313" key="20">
    <source>
        <dbReference type="EMBL" id="GCB76148.1"/>
    </source>
</evidence>
<dbReference type="InterPro" id="IPR014883">
    <property type="entry name" value="VRR_NUC"/>
</dbReference>
<dbReference type="OMA" id="ISDYANW"/>
<evidence type="ECO:0000256" key="15">
    <source>
        <dbReference type="ARBA" id="ARBA00023211"/>
    </source>
</evidence>
<keyword evidence="9 17" id="KW-0378">Hydrolase</keyword>
<dbReference type="PANTHER" id="PTHR15749">
    <property type="entry name" value="FANCONI-ASSOCIATED NUCLEASE 1"/>
    <property type="match status" value="1"/>
</dbReference>
<dbReference type="InterPro" id="IPR049125">
    <property type="entry name" value="FAN1-like_WH"/>
</dbReference>
<dbReference type="Pfam" id="PF08774">
    <property type="entry name" value="VRR_NUC"/>
    <property type="match status" value="1"/>
</dbReference>
<comment type="subcellular location">
    <subcellularLocation>
        <location evidence="2 17">Nucleus</location>
    </subcellularLocation>
</comment>
<evidence type="ECO:0000256" key="16">
    <source>
        <dbReference type="ARBA" id="ARBA00023242"/>
    </source>
</evidence>
<accession>A0A401PSR1</accession>
<evidence type="ECO:0000256" key="13">
    <source>
        <dbReference type="ARBA" id="ARBA00023054"/>
    </source>
</evidence>
<feature type="region of interest" description="Disordered" evidence="18">
    <location>
        <begin position="1"/>
        <end position="134"/>
    </location>
</feature>
<keyword evidence="13" id="KW-0175">Coiled coil</keyword>
<comment type="caution">
    <text evidence="20">The sequence shown here is derived from an EMBL/GenBank/DDBJ whole genome shotgun (WGS) entry which is preliminary data.</text>
</comment>
<keyword evidence="11" id="KW-0269">Exonuclease</keyword>
<comment type="function">
    <text evidence="17">Nuclease required for the repair of DNA interstrand cross-links (ICL). Acts as a 5'-3' exonuclease that anchors at a cut end of DNA and cleaves DNA successively at every third nucleotide, allowing to excise an ICL from one strand through flanking incisions.</text>
</comment>
<comment type="similarity">
    <text evidence="3 17">Belongs to the FAN1 family.</text>
</comment>
<keyword evidence="7 17" id="KW-0227">DNA damage</keyword>
<evidence type="ECO:0000256" key="5">
    <source>
        <dbReference type="ARBA" id="ARBA00022723"/>
    </source>
</evidence>
<comment type="cofactor">
    <cofactor evidence="17">
        <name>Mg(2+)</name>
        <dbReference type="ChEBI" id="CHEBI:18420"/>
    </cofactor>
    <cofactor evidence="17">
        <name>Mn(2+)</name>
        <dbReference type="ChEBI" id="CHEBI:29035"/>
    </cofactor>
</comment>
<dbReference type="CDD" id="cd22326">
    <property type="entry name" value="FAN1-like"/>
    <property type="match status" value="1"/>
</dbReference>
<dbReference type="GO" id="GO:0004528">
    <property type="term" value="F:phosphodiesterase I activity"/>
    <property type="evidence" value="ECO:0007669"/>
    <property type="project" value="UniProtKB-EC"/>
</dbReference>
<dbReference type="GO" id="GO:0008270">
    <property type="term" value="F:zinc ion binding"/>
    <property type="evidence" value="ECO:0007669"/>
    <property type="project" value="UniProtKB-KW"/>
</dbReference>
<dbReference type="EC" id="3.1.4.1" evidence="17"/>
<dbReference type="Pfam" id="PF21315">
    <property type="entry name" value="FAN1_HTH"/>
    <property type="match status" value="1"/>
</dbReference>
<dbReference type="GO" id="GO:0017108">
    <property type="term" value="F:5'-flap endonuclease activity"/>
    <property type="evidence" value="ECO:0007669"/>
    <property type="project" value="TreeGrafter"/>
</dbReference>
<dbReference type="FunFam" id="3.40.1350.10:FF:000004">
    <property type="entry name" value="Fanconi-associated nuclease"/>
    <property type="match status" value="1"/>
</dbReference>
<dbReference type="GO" id="GO:0008409">
    <property type="term" value="F:5'-3' exonuclease activity"/>
    <property type="evidence" value="ECO:0007669"/>
    <property type="project" value="TreeGrafter"/>
</dbReference>
<dbReference type="GO" id="GO:0036297">
    <property type="term" value="P:interstrand cross-link repair"/>
    <property type="evidence" value="ECO:0007669"/>
    <property type="project" value="InterPro"/>
</dbReference>
<keyword evidence="6" id="KW-0255">Endonuclease</keyword>
<feature type="compositionally biased region" description="Basic residues" evidence="18">
    <location>
        <begin position="65"/>
        <end position="76"/>
    </location>
</feature>
<dbReference type="Pfam" id="PF21170">
    <property type="entry name" value="FAN1_TPR"/>
    <property type="match status" value="1"/>
</dbReference>
<name>A0A401PSR1_SCYTO</name>
<keyword evidence="10" id="KW-0862">Zinc</keyword>
<evidence type="ECO:0000256" key="8">
    <source>
        <dbReference type="ARBA" id="ARBA00022771"/>
    </source>
</evidence>
<evidence type="ECO:0000256" key="10">
    <source>
        <dbReference type="ARBA" id="ARBA00022833"/>
    </source>
</evidence>
<reference evidence="20 21" key="1">
    <citation type="journal article" date="2018" name="Nat. Ecol. Evol.">
        <title>Shark genomes provide insights into elasmobranch evolution and the origin of vertebrates.</title>
        <authorList>
            <person name="Hara Y"/>
            <person name="Yamaguchi K"/>
            <person name="Onimaru K"/>
            <person name="Kadota M"/>
            <person name="Koyanagi M"/>
            <person name="Keeley SD"/>
            <person name="Tatsumi K"/>
            <person name="Tanaka K"/>
            <person name="Motone F"/>
            <person name="Kageyama Y"/>
            <person name="Nozu R"/>
            <person name="Adachi N"/>
            <person name="Nishimura O"/>
            <person name="Nakagawa R"/>
            <person name="Tanegashima C"/>
            <person name="Kiyatake I"/>
            <person name="Matsumoto R"/>
            <person name="Murakumo K"/>
            <person name="Nishida K"/>
            <person name="Terakita A"/>
            <person name="Kuratani S"/>
            <person name="Sato K"/>
            <person name="Hyodo S Kuraku.S."/>
        </authorList>
    </citation>
    <scope>NUCLEOTIDE SEQUENCE [LARGE SCALE GENOMIC DNA]</scope>
</reference>
<evidence type="ECO:0000256" key="18">
    <source>
        <dbReference type="SAM" id="MobiDB-lite"/>
    </source>
</evidence>
<feature type="compositionally biased region" description="Gly residues" evidence="18">
    <location>
        <begin position="43"/>
        <end position="57"/>
    </location>
</feature>
<evidence type="ECO:0000256" key="17">
    <source>
        <dbReference type="RuleBase" id="RU365033"/>
    </source>
</evidence>
<dbReference type="OrthoDB" id="76364at2759"/>
<proteinExistence type="inferred from homology"/>
<feature type="compositionally biased region" description="Gly residues" evidence="18">
    <location>
        <begin position="89"/>
        <end position="99"/>
    </location>
</feature>
<evidence type="ECO:0000256" key="11">
    <source>
        <dbReference type="ARBA" id="ARBA00022839"/>
    </source>
</evidence>
<organism evidence="20 21">
    <name type="scientific">Scyliorhinus torazame</name>
    <name type="common">Cloudy catshark</name>
    <name type="synonym">Catulus torazame</name>
    <dbReference type="NCBI Taxonomy" id="75743"/>
    <lineage>
        <taxon>Eukaryota</taxon>
        <taxon>Metazoa</taxon>
        <taxon>Chordata</taxon>
        <taxon>Craniata</taxon>
        <taxon>Vertebrata</taxon>
        <taxon>Chondrichthyes</taxon>
        <taxon>Elasmobranchii</taxon>
        <taxon>Galeomorphii</taxon>
        <taxon>Galeoidea</taxon>
        <taxon>Carcharhiniformes</taxon>
        <taxon>Scyliorhinidae</taxon>
        <taxon>Scyliorhinus</taxon>
    </lineage>
</organism>
<dbReference type="InterPro" id="IPR011856">
    <property type="entry name" value="tRNA_endonuc-like_dom_sf"/>
</dbReference>
<dbReference type="GO" id="GO:0070336">
    <property type="term" value="F:flap-structured DNA binding"/>
    <property type="evidence" value="ECO:0007669"/>
    <property type="project" value="TreeGrafter"/>
</dbReference>
<keyword evidence="14 17" id="KW-0234">DNA repair</keyword>
<evidence type="ECO:0000259" key="19">
    <source>
        <dbReference type="SMART" id="SM00990"/>
    </source>
</evidence>
<keyword evidence="15 17" id="KW-0464">Manganese</keyword>
<keyword evidence="8" id="KW-0863">Zinc-finger</keyword>
<evidence type="ECO:0000256" key="2">
    <source>
        <dbReference type="ARBA" id="ARBA00004123"/>
    </source>
</evidence>
<sequence>MLGRKRLRSGLSLRVRRESAAARGGPETPARGGPETPARGEGEGAAGPPGGHSGSGAEGKSEVGRRRRLQLAKRHRGEGEGPARTESPGGPGLGEGPGGLVRTESPGGPGLGEGSGGLGRVEGPGRTESPGVLGREDGFPLPYYLRNFLTALQTVLQSEDKELFDEGDALWLGKFHNLSAAGQMLYVRLFQRKLKWLKVIKLSYAEIGEDLTPTIEELRLAGFFQTERKELKDPLVWLGERWEENIRIAQLDGSAKAVVGHCVRVAALGRAVFSRLLLLFNLTDWTDEEEVSSAGRTSLSTLLKVNMGHFTFPNYTVLREKKIFQHRDDLLRYTEAVHSLAEVGGAMADGTWSEALHLCKTARETWIQLEKSSDVGFHQDLPVYLRCFTAGWVYTRIRFRGVEIFQRLHMYEEAVEELQSLLEQSTYCVESRGHWWNRLSLNLHQHLKRTDQAIHCLWKGLDDVWVHTGQRLALYQRALRIRDSPSCRKWHHLLQDVPVMRVEDVPHVTIKGRTCPGMGNALFLMSDPSEGPNLGQGEPCSTVICSVEEISLAHYKQQGFDQGIHGEGATFLTLFGLLFWDIIFLSGIPDVFRNPYQAGPLDLYTDCFYQHRKMPIESRVQFLHDAAIETLHRLIAEVWDNHRDTTTTLINWRIFSSLQQAQSLVSCLGSLFLSGICSILAKDLRHGRGGLPDLVVWNSHSLQYKLAEVKGPSDQLSHKQMVWLDQLQRLGADVEVCHVSAVGARSHKLS</sequence>
<evidence type="ECO:0000256" key="1">
    <source>
        <dbReference type="ARBA" id="ARBA00000983"/>
    </source>
</evidence>
<evidence type="ECO:0000256" key="12">
    <source>
        <dbReference type="ARBA" id="ARBA00022842"/>
    </source>
</evidence>
<dbReference type="EMBL" id="BFAA01016510">
    <property type="protein sequence ID" value="GCB76148.1"/>
    <property type="molecule type" value="Genomic_DNA"/>
</dbReference>
<keyword evidence="12 17" id="KW-0460">Magnesium</keyword>
<dbReference type="Gene3D" id="3.40.1350.10">
    <property type="match status" value="1"/>
</dbReference>
<dbReference type="PANTHER" id="PTHR15749:SF4">
    <property type="entry name" value="FANCONI-ASSOCIATED NUCLEASE 1"/>
    <property type="match status" value="1"/>
</dbReference>